<evidence type="ECO:0000256" key="1">
    <source>
        <dbReference type="ARBA" id="ARBA00022723"/>
    </source>
</evidence>
<evidence type="ECO:0000256" key="2">
    <source>
        <dbReference type="ARBA" id="ARBA00022737"/>
    </source>
</evidence>
<evidence type="ECO:0000313" key="4">
    <source>
        <dbReference type="EMBL" id="VDP34415.1"/>
    </source>
</evidence>
<accession>A0A183MVR6</accession>
<dbReference type="Proteomes" id="UP000277204">
    <property type="component" value="Unassembled WGS sequence"/>
</dbReference>
<protein>
    <submittedName>
        <fullName evidence="4">Uncharacterized protein</fullName>
    </submittedName>
</protein>
<evidence type="ECO:0000313" key="5">
    <source>
        <dbReference type="Proteomes" id="UP000277204"/>
    </source>
</evidence>
<reference evidence="4 5" key="1">
    <citation type="submission" date="2018-11" db="EMBL/GenBank/DDBJ databases">
        <authorList>
            <consortium name="Pathogen Informatics"/>
        </authorList>
    </citation>
    <scope>NUCLEOTIDE SEQUENCE [LARGE SCALE GENOMIC DNA]</scope>
    <source>
        <strain evidence="4 5">Zambia</strain>
    </source>
</reference>
<keyword evidence="5" id="KW-1185">Reference proteome</keyword>
<keyword evidence="3" id="KW-0106">Calcium</keyword>
<dbReference type="GO" id="GO:0005509">
    <property type="term" value="F:calcium ion binding"/>
    <property type="evidence" value="ECO:0007669"/>
    <property type="project" value="InterPro"/>
</dbReference>
<organism evidence="4 5">
    <name type="scientific">Schistosoma margrebowiei</name>
    <dbReference type="NCBI Taxonomy" id="48269"/>
    <lineage>
        <taxon>Eukaryota</taxon>
        <taxon>Metazoa</taxon>
        <taxon>Spiralia</taxon>
        <taxon>Lophotrochozoa</taxon>
        <taxon>Platyhelminthes</taxon>
        <taxon>Trematoda</taxon>
        <taxon>Digenea</taxon>
        <taxon>Strigeidida</taxon>
        <taxon>Schistosomatoidea</taxon>
        <taxon>Schistosomatidae</taxon>
        <taxon>Schistosoma</taxon>
    </lineage>
</organism>
<dbReference type="InterPro" id="IPR002048">
    <property type="entry name" value="EF_hand_dom"/>
</dbReference>
<dbReference type="STRING" id="48269.A0A183MVR6"/>
<evidence type="ECO:0000256" key="3">
    <source>
        <dbReference type="ARBA" id="ARBA00022837"/>
    </source>
</evidence>
<dbReference type="SMART" id="SM00054">
    <property type="entry name" value="EFh"/>
    <property type="match status" value="4"/>
</dbReference>
<dbReference type="SUPFAM" id="SSF47473">
    <property type="entry name" value="EF-hand"/>
    <property type="match status" value="1"/>
</dbReference>
<dbReference type="Gene3D" id="1.10.238.10">
    <property type="entry name" value="EF-hand"/>
    <property type="match status" value="2"/>
</dbReference>
<name>A0A183MVR6_9TREM</name>
<dbReference type="Pfam" id="PF13499">
    <property type="entry name" value="EF-hand_7"/>
    <property type="match status" value="2"/>
</dbReference>
<dbReference type="PROSITE" id="PS00018">
    <property type="entry name" value="EF_HAND_1"/>
    <property type="match status" value="4"/>
</dbReference>
<dbReference type="PANTHER" id="PTHR10827:SF98">
    <property type="entry name" value="45 KDA CALCIUM-BINDING PROTEIN"/>
    <property type="match status" value="1"/>
</dbReference>
<proteinExistence type="predicted"/>
<dbReference type="PANTHER" id="PTHR10827">
    <property type="entry name" value="RETICULOCALBIN"/>
    <property type="match status" value="1"/>
</dbReference>
<dbReference type="InterPro" id="IPR011992">
    <property type="entry name" value="EF-hand-dom_pair"/>
</dbReference>
<dbReference type="InterPro" id="IPR018247">
    <property type="entry name" value="EF_Hand_1_Ca_BS"/>
</dbReference>
<dbReference type="AlphaFoldDB" id="A0A183MVR6"/>
<sequence>MTWVLLWFLYSFVQCDDEKLDTHFVGVHRIPEPILPEMHFEDRLHMYFKKIDTNSNGFIEDDELASWIYKTYESLDREHAEKQLTRFDVNEDRKVSFEEYINQTYETSEEELRHSKDDKSSKFILEVSGEILLILRGCVCQLLKDERLRFNFADKDNDGLLSLEEFTLFLRPENYEDMANYELQKSFSSFDQNGDGIITKDEFTNFCKFFVGSHTF</sequence>
<keyword evidence="1" id="KW-0479">Metal-binding</keyword>
<dbReference type="EMBL" id="UZAI01018195">
    <property type="protein sequence ID" value="VDP34415.1"/>
    <property type="molecule type" value="Genomic_DNA"/>
</dbReference>
<gene>
    <name evidence="4" type="ORF">SMRZ_LOCUS20141</name>
</gene>
<dbReference type="PROSITE" id="PS50222">
    <property type="entry name" value="EF_HAND_2"/>
    <property type="match status" value="3"/>
</dbReference>
<keyword evidence="2" id="KW-0677">Repeat</keyword>